<dbReference type="HOGENOM" id="CLU_1102816_0_0_1"/>
<dbReference type="VEuPathDB" id="FungiDB:NECHADRAFT_34826"/>
<comment type="subcellular location">
    <subcellularLocation>
        <location evidence="1">Membrane</location>
        <topology evidence="1">Multi-pass membrane protein</topology>
    </subcellularLocation>
</comment>
<dbReference type="InterPro" id="IPR002293">
    <property type="entry name" value="AA/rel_permease1"/>
</dbReference>
<evidence type="ECO:0000313" key="8">
    <source>
        <dbReference type="Proteomes" id="UP000005206"/>
    </source>
</evidence>
<dbReference type="InParanoid" id="C7ZMX3"/>
<name>C7ZMX3_FUSV7</name>
<feature type="transmembrane region" description="Helical" evidence="6">
    <location>
        <begin position="175"/>
        <end position="199"/>
    </location>
</feature>
<evidence type="ECO:0000256" key="4">
    <source>
        <dbReference type="ARBA" id="ARBA00022989"/>
    </source>
</evidence>
<keyword evidence="8" id="KW-1185">Reference proteome</keyword>
<dbReference type="KEGG" id="nhe:NECHADRAFT_34826"/>
<evidence type="ECO:0000313" key="7">
    <source>
        <dbReference type="EMBL" id="EEU34657.1"/>
    </source>
</evidence>
<dbReference type="EMBL" id="GG698959">
    <property type="protein sequence ID" value="EEU34657.1"/>
    <property type="molecule type" value="Genomic_DNA"/>
</dbReference>
<dbReference type="Proteomes" id="UP000005206">
    <property type="component" value="Chromosome 3"/>
</dbReference>
<dbReference type="AlphaFoldDB" id="C7ZMX3"/>
<dbReference type="GeneID" id="9678784"/>
<sequence>MLTLSFTSGYPLISLVLLHWGSAGTFAWLLAGAVAAVLSGCGWVLSFSFQPSAFSRDGGLPLASYLTYVHPRTNTPIYAAGALALGSIVVLLLALSAIASSVIYSLAVMVTLMTMALPIGLRLIAGDRWIPGPWNLGAFSKPVHLWALLVQLYLIVMESFPADPTWTAETFNYNWVVALVTIVLSSFLYLIFGASYKGIDLDALDRHRRQEQQVGSE</sequence>
<protein>
    <recommendedName>
        <fullName evidence="9">Amino acid permease/ SLC12A domain-containing protein</fullName>
    </recommendedName>
</protein>
<evidence type="ECO:0000256" key="2">
    <source>
        <dbReference type="ARBA" id="ARBA00022448"/>
    </source>
</evidence>
<feature type="transmembrane region" description="Helical" evidence="6">
    <location>
        <begin position="77"/>
        <end position="98"/>
    </location>
</feature>
<evidence type="ECO:0000256" key="3">
    <source>
        <dbReference type="ARBA" id="ARBA00022692"/>
    </source>
</evidence>
<reference evidence="7 8" key="1">
    <citation type="journal article" date="2009" name="PLoS Genet.">
        <title>The genome of Nectria haematococca: contribution of supernumerary chromosomes to gene expansion.</title>
        <authorList>
            <person name="Coleman J.J."/>
            <person name="Rounsley S.D."/>
            <person name="Rodriguez-Carres M."/>
            <person name="Kuo A."/>
            <person name="Wasmann C.C."/>
            <person name="Grimwood J."/>
            <person name="Schmutz J."/>
            <person name="Taga M."/>
            <person name="White G.J."/>
            <person name="Zhou S."/>
            <person name="Schwartz D.C."/>
            <person name="Freitag M."/>
            <person name="Ma L.J."/>
            <person name="Danchin E.G."/>
            <person name="Henrissat B."/>
            <person name="Coutinho P.M."/>
            <person name="Nelson D.R."/>
            <person name="Straney D."/>
            <person name="Napoli C.A."/>
            <person name="Barker B.M."/>
            <person name="Gribskov M."/>
            <person name="Rep M."/>
            <person name="Kroken S."/>
            <person name="Molnar I."/>
            <person name="Rensing C."/>
            <person name="Kennell J.C."/>
            <person name="Zamora J."/>
            <person name="Farman M.L."/>
            <person name="Selker E.U."/>
            <person name="Salamov A."/>
            <person name="Shapiro H."/>
            <person name="Pangilinan J."/>
            <person name="Lindquist E."/>
            <person name="Lamers C."/>
            <person name="Grigoriev I.V."/>
            <person name="Geiser D.M."/>
            <person name="Covert S.F."/>
            <person name="Temporini E."/>
            <person name="Vanetten H.D."/>
        </authorList>
    </citation>
    <scope>NUCLEOTIDE SEQUENCE [LARGE SCALE GENOMIC DNA]</scope>
    <source>
        <strain evidence="8">ATCC MYA-4622 / CBS 123669 / FGSC 9596 / NRRL 45880 / 77-13-4</strain>
    </source>
</reference>
<dbReference type="STRING" id="660122.C7ZMX3"/>
<evidence type="ECO:0000256" key="5">
    <source>
        <dbReference type="ARBA" id="ARBA00023136"/>
    </source>
</evidence>
<dbReference type="Gene3D" id="1.20.1740.10">
    <property type="entry name" value="Amino acid/polyamine transporter I"/>
    <property type="match status" value="1"/>
</dbReference>
<proteinExistence type="predicted"/>
<dbReference type="GO" id="GO:0016020">
    <property type="term" value="C:membrane"/>
    <property type="evidence" value="ECO:0007669"/>
    <property type="project" value="UniProtKB-SubCell"/>
</dbReference>
<accession>C7ZMX3</accession>
<dbReference type="PANTHER" id="PTHR45649:SF6">
    <property type="entry name" value="GABA-SPECIFIC PERMEASE"/>
    <property type="match status" value="1"/>
</dbReference>
<keyword evidence="4 6" id="KW-1133">Transmembrane helix</keyword>
<dbReference type="Pfam" id="PF13520">
    <property type="entry name" value="AA_permease_2"/>
    <property type="match status" value="1"/>
</dbReference>
<keyword evidence="3 6" id="KW-0812">Transmembrane</keyword>
<keyword evidence="5 6" id="KW-0472">Membrane</keyword>
<organism evidence="7 8">
    <name type="scientific">Fusarium vanettenii (strain ATCC MYA-4622 / CBS 123669 / FGSC 9596 / NRRL 45880 / 77-13-4)</name>
    <name type="common">Fusarium solani subsp. pisi</name>
    <dbReference type="NCBI Taxonomy" id="660122"/>
    <lineage>
        <taxon>Eukaryota</taxon>
        <taxon>Fungi</taxon>
        <taxon>Dikarya</taxon>
        <taxon>Ascomycota</taxon>
        <taxon>Pezizomycotina</taxon>
        <taxon>Sordariomycetes</taxon>
        <taxon>Hypocreomycetidae</taxon>
        <taxon>Hypocreales</taxon>
        <taxon>Nectriaceae</taxon>
        <taxon>Fusarium</taxon>
        <taxon>Fusarium solani species complex</taxon>
        <taxon>Fusarium vanettenii</taxon>
    </lineage>
</organism>
<evidence type="ECO:0000256" key="6">
    <source>
        <dbReference type="SAM" id="Phobius"/>
    </source>
</evidence>
<dbReference type="GO" id="GO:0022857">
    <property type="term" value="F:transmembrane transporter activity"/>
    <property type="evidence" value="ECO:0007669"/>
    <property type="project" value="InterPro"/>
</dbReference>
<gene>
    <name evidence="7" type="ORF">NECHADRAFT_34826</name>
</gene>
<keyword evidence="2" id="KW-0813">Transport</keyword>
<dbReference type="OMA" id="YITILEC"/>
<evidence type="ECO:0008006" key="9">
    <source>
        <dbReference type="Google" id="ProtNLM"/>
    </source>
</evidence>
<dbReference type="PANTHER" id="PTHR45649">
    <property type="entry name" value="AMINO-ACID PERMEASE BAT1"/>
    <property type="match status" value="1"/>
</dbReference>
<dbReference type="eggNOG" id="KOG1289">
    <property type="taxonomic scope" value="Eukaryota"/>
</dbReference>
<dbReference type="RefSeq" id="XP_003040370.1">
    <property type="nucleotide sequence ID" value="XM_003040324.1"/>
</dbReference>
<evidence type="ECO:0000256" key="1">
    <source>
        <dbReference type="ARBA" id="ARBA00004141"/>
    </source>
</evidence>
<feature type="transmembrane region" description="Helical" evidence="6">
    <location>
        <begin position="20"/>
        <end position="46"/>
    </location>
</feature>
<dbReference type="OrthoDB" id="4476201at2759"/>
<feature type="transmembrane region" description="Helical" evidence="6">
    <location>
        <begin position="104"/>
        <end position="124"/>
    </location>
</feature>
<feature type="transmembrane region" description="Helical" evidence="6">
    <location>
        <begin position="136"/>
        <end position="155"/>
    </location>
</feature>